<dbReference type="AlphaFoldDB" id="A0A4Y2D7N5"/>
<dbReference type="Proteomes" id="UP000499080">
    <property type="component" value="Unassembled WGS sequence"/>
</dbReference>
<gene>
    <name evidence="1" type="ORF">AVEN_256088_1</name>
</gene>
<proteinExistence type="predicted"/>
<comment type="caution">
    <text evidence="1">The sequence shown here is derived from an EMBL/GenBank/DDBJ whole genome shotgun (WGS) entry which is preliminary data.</text>
</comment>
<protein>
    <recommendedName>
        <fullName evidence="3">RNase H type-1 domain-containing protein</fullName>
    </recommendedName>
</protein>
<evidence type="ECO:0000313" key="1">
    <source>
        <dbReference type="EMBL" id="GBM11998.1"/>
    </source>
</evidence>
<evidence type="ECO:0008006" key="3">
    <source>
        <dbReference type="Google" id="ProtNLM"/>
    </source>
</evidence>
<evidence type="ECO:0000313" key="2">
    <source>
        <dbReference type="Proteomes" id="UP000499080"/>
    </source>
</evidence>
<accession>A0A4Y2D7N5</accession>
<dbReference type="EMBL" id="BGPR01000307">
    <property type="protein sequence ID" value="GBM11998.1"/>
    <property type="molecule type" value="Genomic_DNA"/>
</dbReference>
<reference evidence="1 2" key="1">
    <citation type="journal article" date="2019" name="Sci. Rep.">
        <title>Orb-weaving spider Araneus ventricosus genome elucidates the spidroin gene catalogue.</title>
        <authorList>
            <person name="Kono N."/>
            <person name="Nakamura H."/>
            <person name="Ohtoshi R."/>
            <person name="Moran D.A.P."/>
            <person name="Shinohara A."/>
            <person name="Yoshida Y."/>
            <person name="Fujiwara M."/>
            <person name="Mori M."/>
            <person name="Tomita M."/>
            <person name="Arakawa K."/>
        </authorList>
    </citation>
    <scope>NUCLEOTIDE SEQUENCE [LARGE SCALE GENOMIC DNA]</scope>
</reference>
<sequence>MQSTLVRRGRPGRNCDYEGIHFNHESYEQPSPPSTMHPAPFSLEDRISLGDKALPTERQVYTDGSKINYQTGSAFCAISNEAVNKTWKDKLSPANTEFEA</sequence>
<dbReference type="OrthoDB" id="5419617at2759"/>
<keyword evidence="2" id="KW-1185">Reference proteome</keyword>
<organism evidence="1 2">
    <name type="scientific">Araneus ventricosus</name>
    <name type="common">Orbweaver spider</name>
    <name type="synonym">Epeira ventricosa</name>
    <dbReference type="NCBI Taxonomy" id="182803"/>
    <lineage>
        <taxon>Eukaryota</taxon>
        <taxon>Metazoa</taxon>
        <taxon>Ecdysozoa</taxon>
        <taxon>Arthropoda</taxon>
        <taxon>Chelicerata</taxon>
        <taxon>Arachnida</taxon>
        <taxon>Araneae</taxon>
        <taxon>Araneomorphae</taxon>
        <taxon>Entelegynae</taxon>
        <taxon>Araneoidea</taxon>
        <taxon>Araneidae</taxon>
        <taxon>Araneus</taxon>
    </lineage>
</organism>
<name>A0A4Y2D7N5_ARAVE</name>